<keyword evidence="2" id="KW-1185">Reference proteome</keyword>
<gene>
    <name evidence="1" type="ORF">GCM10022423_08760</name>
</gene>
<dbReference type="Proteomes" id="UP001500748">
    <property type="component" value="Unassembled WGS sequence"/>
</dbReference>
<reference evidence="2" key="1">
    <citation type="journal article" date="2019" name="Int. J. Syst. Evol. Microbiol.">
        <title>The Global Catalogue of Microorganisms (GCM) 10K type strain sequencing project: providing services to taxonomists for standard genome sequencing and annotation.</title>
        <authorList>
            <consortium name="The Broad Institute Genomics Platform"/>
            <consortium name="The Broad Institute Genome Sequencing Center for Infectious Disease"/>
            <person name="Wu L."/>
            <person name="Ma J."/>
        </authorList>
    </citation>
    <scope>NUCLEOTIDE SEQUENCE [LARGE SCALE GENOMIC DNA]</scope>
    <source>
        <strain evidence="2">JCM 17337</strain>
    </source>
</reference>
<sequence length="332" mass="38221">MIFDETTKKDFLDGYYIYDGCFGFEEGRYGFVLIENDKDKLNYRDPLPDTRLLYIKYFSPMDERFYSVTFKDIDFSTINSSPNPNDYITIDTSGIILSWENDCEGRINGEIPGTNRFSSISKVVKVGQSVYALGAWFRIYKRIGEGEWENNFNTLPIPYHMIENGGTYHFQDMAGFSEDDMYAVGDEGSVYHFDGKKWNETAFPANIELTTVTCAGNGQVYISDRDCNIWMGRNSTWEKLVEQNMSLSFFDSAWFDDRMWFTNDYGIWVLENDKLVLAINAQHKPIPEKVAILCGRIDISPDNKKMLVCGQKGAAVFDGNTWEVLFTCEPMK</sequence>
<comment type="caution">
    <text evidence="1">The sequence shown here is derived from an EMBL/GenBank/DDBJ whole genome shotgun (WGS) entry which is preliminary data.</text>
</comment>
<name>A0ABP7G9R9_9FLAO</name>
<evidence type="ECO:0008006" key="3">
    <source>
        <dbReference type="Google" id="ProtNLM"/>
    </source>
</evidence>
<accession>A0ABP7G9R9</accession>
<evidence type="ECO:0000313" key="2">
    <source>
        <dbReference type="Proteomes" id="UP001500748"/>
    </source>
</evidence>
<organism evidence="1 2">
    <name type="scientific">Flavobacterium ginsengiterrae</name>
    <dbReference type="NCBI Taxonomy" id="871695"/>
    <lineage>
        <taxon>Bacteria</taxon>
        <taxon>Pseudomonadati</taxon>
        <taxon>Bacteroidota</taxon>
        <taxon>Flavobacteriia</taxon>
        <taxon>Flavobacteriales</taxon>
        <taxon>Flavobacteriaceae</taxon>
        <taxon>Flavobacterium</taxon>
    </lineage>
</organism>
<dbReference type="RefSeq" id="WP_345140794.1">
    <property type="nucleotide sequence ID" value="NZ_BAABDU010000003.1"/>
</dbReference>
<evidence type="ECO:0000313" key="1">
    <source>
        <dbReference type="EMBL" id="GAA3760047.1"/>
    </source>
</evidence>
<dbReference type="SUPFAM" id="SSF63829">
    <property type="entry name" value="Calcium-dependent phosphotriesterase"/>
    <property type="match status" value="1"/>
</dbReference>
<dbReference type="EMBL" id="BAABDU010000003">
    <property type="protein sequence ID" value="GAA3760047.1"/>
    <property type="molecule type" value="Genomic_DNA"/>
</dbReference>
<proteinExistence type="predicted"/>
<protein>
    <recommendedName>
        <fullName evidence="3">Glutamine cyclotransferase</fullName>
    </recommendedName>
</protein>